<name>A0A382YEU7_9ZZZZ</name>
<accession>A0A382YEU7</accession>
<reference evidence="1" key="1">
    <citation type="submission" date="2018-05" db="EMBL/GenBank/DDBJ databases">
        <authorList>
            <person name="Lanie J.A."/>
            <person name="Ng W.-L."/>
            <person name="Kazmierczak K.M."/>
            <person name="Andrzejewski T.M."/>
            <person name="Davidsen T.M."/>
            <person name="Wayne K.J."/>
            <person name="Tettelin H."/>
            <person name="Glass J.I."/>
            <person name="Rusch D."/>
            <person name="Podicherti R."/>
            <person name="Tsui H.-C.T."/>
            <person name="Winkler M.E."/>
        </authorList>
    </citation>
    <scope>NUCLEOTIDE SEQUENCE</scope>
</reference>
<gene>
    <name evidence="1" type="ORF">METZ01_LOCUS433892</name>
</gene>
<dbReference type="AlphaFoldDB" id="A0A382YEU7"/>
<dbReference type="EMBL" id="UINC01174757">
    <property type="protein sequence ID" value="SVD81038.1"/>
    <property type="molecule type" value="Genomic_DNA"/>
</dbReference>
<proteinExistence type="predicted"/>
<feature type="non-terminal residue" evidence="1">
    <location>
        <position position="52"/>
    </location>
</feature>
<sequence length="52" mass="6155">MLQRSHDAYKSLLGTQILKEQKKNDRQVNRPVNFLFIQKKKPEGNYPDVIIN</sequence>
<organism evidence="1">
    <name type="scientific">marine metagenome</name>
    <dbReference type="NCBI Taxonomy" id="408172"/>
    <lineage>
        <taxon>unclassified sequences</taxon>
        <taxon>metagenomes</taxon>
        <taxon>ecological metagenomes</taxon>
    </lineage>
</organism>
<evidence type="ECO:0000313" key="1">
    <source>
        <dbReference type="EMBL" id="SVD81038.1"/>
    </source>
</evidence>
<protein>
    <submittedName>
        <fullName evidence="1">Uncharacterized protein</fullName>
    </submittedName>
</protein>